<reference evidence="2" key="2">
    <citation type="submission" date="2020-09" db="EMBL/GenBank/DDBJ databases">
        <authorList>
            <person name="Sun Q."/>
            <person name="Zhou Y."/>
        </authorList>
    </citation>
    <scope>NUCLEOTIDE SEQUENCE</scope>
    <source>
        <strain evidence="2">CGMCC 1.15448</strain>
    </source>
</reference>
<dbReference type="PANTHER" id="PTHR38813">
    <property type="match status" value="1"/>
</dbReference>
<dbReference type="SUPFAM" id="SSF143011">
    <property type="entry name" value="RelE-like"/>
    <property type="match status" value="1"/>
</dbReference>
<evidence type="ECO:0000313" key="3">
    <source>
        <dbReference type="Proteomes" id="UP000607559"/>
    </source>
</evidence>
<proteinExistence type="predicted"/>
<dbReference type="PANTHER" id="PTHR38813:SF1">
    <property type="entry name" value="TOXIN RELE1-RELATED"/>
    <property type="match status" value="1"/>
</dbReference>
<reference evidence="2" key="1">
    <citation type="journal article" date="2014" name="Int. J. Syst. Evol. Microbiol.">
        <title>Complete genome sequence of Corynebacterium casei LMG S-19264T (=DSM 44701T), isolated from a smear-ripened cheese.</title>
        <authorList>
            <consortium name="US DOE Joint Genome Institute (JGI-PGF)"/>
            <person name="Walter F."/>
            <person name="Albersmeier A."/>
            <person name="Kalinowski J."/>
            <person name="Ruckert C."/>
        </authorList>
    </citation>
    <scope>NUCLEOTIDE SEQUENCE</scope>
    <source>
        <strain evidence="2">CGMCC 1.15448</strain>
    </source>
</reference>
<keyword evidence="1" id="KW-1277">Toxin-antitoxin system</keyword>
<dbReference type="InterPro" id="IPR035093">
    <property type="entry name" value="RelE/ParE_toxin_dom_sf"/>
</dbReference>
<organism evidence="2 3">
    <name type="scientific">Puia dinghuensis</name>
    <dbReference type="NCBI Taxonomy" id="1792502"/>
    <lineage>
        <taxon>Bacteria</taxon>
        <taxon>Pseudomonadati</taxon>
        <taxon>Bacteroidota</taxon>
        <taxon>Chitinophagia</taxon>
        <taxon>Chitinophagales</taxon>
        <taxon>Chitinophagaceae</taxon>
        <taxon>Puia</taxon>
    </lineage>
</organism>
<dbReference type="InterPro" id="IPR052747">
    <property type="entry name" value="TA_system_RelE_toxin"/>
</dbReference>
<accession>A0A8J2UGW4</accession>
<dbReference type="Gene3D" id="3.30.2310.20">
    <property type="entry name" value="RelE-like"/>
    <property type="match status" value="1"/>
</dbReference>
<dbReference type="AlphaFoldDB" id="A0A8J2UGW4"/>
<sequence>MNIEIRKSFEKDALRLPAPMQVQLSKLIETLIQAKQLSEISSCKKLSGYKNAYRIRMGTYRIGFLFEKETIELVRVLGRKEIYRYFP</sequence>
<name>A0A8J2UGW4_9BACT</name>
<dbReference type="Proteomes" id="UP000607559">
    <property type="component" value="Unassembled WGS sequence"/>
</dbReference>
<dbReference type="RefSeq" id="WP_188935976.1">
    <property type="nucleotide sequence ID" value="NZ_BMJC01000005.1"/>
</dbReference>
<keyword evidence="3" id="KW-1185">Reference proteome</keyword>
<evidence type="ECO:0008006" key="4">
    <source>
        <dbReference type="Google" id="ProtNLM"/>
    </source>
</evidence>
<gene>
    <name evidence="2" type="ORF">GCM10011511_44530</name>
</gene>
<dbReference type="EMBL" id="BMJC01000005">
    <property type="protein sequence ID" value="GGB15784.1"/>
    <property type="molecule type" value="Genomic_DNA"/>
</dbReference>
<dbReference type="Pfam" id="PF05016">
    <property type="entry name" value="ParE_toxin"/>
    <property type="match status" value="1"/>
</dbReference>
<dbReference type="InterPro" id="IPR007712">
    <property type="entry name" value="RelE/ParE_toxin"/>
</dbReference>
<protein>
    <recommendedName>
        <fullName evidence="4">Plasmid stabilization protein</fullName>
    </recommendedName>
</protein>
<evidence type="ECO:0000256" key="1">
    <source>
        <dbReference type="ARBA" id="ARBA00022649"/>
    </source>
</evidence>
<evidence type="ECO:0000313" key="2">
    <source>
        <dbReference type="EMBL" id="GGB15784.1"/>
    </source>
</evidence>
<comment type="caution">
    <text evidence="2">The sequence shown here is derived from an EMBL/GenBank/DDBJ whole genome shotgun (WGS) entry which is preliminary data.</text>
</comment>